<sequence length="21" mass="2124">VIAIVIGLLLVIFGGTVGGRR</sequence>
<dbReference type="EMBL" id="LAZR01032877">
    <property type="protein sequence ID" value="KKL49665.1"/>
    <property type="molecule type" value="Genomic_DNA"/>
</dbReference>
<comment type="caution">
    <text evidence="1">The sequence shown here is derived from an EMBL/GenBank/DDBJ whole genome shotgun (WGS) entry which is preliminary data.</text>
</comment>
<name>A0A0F9EXF2_9ZZZZ</name>
<evidence type="ECO:0000313" key="1">
    <source>
        <dbReference type="EMBL" id="KKL49665.1"/>
    </source>
</evidence>
<dbReference type="AlphaFoldDB" id="A0A0F9EXF2"/>
<reference evidence="1" key="1">
    <citation type="journal article" date="2015" name="Nature">
        <title>Complex archaea that bridge the gap between prokaryotes and eukaryotes.</title>
        <authorList>
            <person name="Spang A."/>
            <person name="Saw J.H."/>
            <person name="Jorgensen S.L."/>
            <person name="Zaremba-Niedzwiedzka K."/>
            <person name="Martijn J."/>
            <person name="Lind A.E."/>
            <person name="van Eijk R."/>
            <person name="Schleper C."/>
            <person name="Guy L."/>
            <person name="Ettema T.J."/>
        </authorList>
    </citation>
    <scope>NUCLEOTIDE SEQUENCE</scope>
</reference>
<accession>A0A0F9EXF2</accession>
<feature type="non-terminal residue" evidence="1">
    <location>
        <position position="1"/>
    </location>
</feature>
<proteinExistence type="predicted"/>
<organism evidence="1">
    <name type="scientific">marine sediment metagenome</name>
    <dbReference type="NCBI Taxonomy" id="412755"/>
    <lineage>
        <taxon>unclassified sequences</taxon>
        <taxon>metagenomes</taxon>
        <taxon>ecological metagenomes</taxon>
    </lineage>
</organism>
<gene>
    <name evidence="1" type="ORF">LCGC14_2313290</name>
</gene>
<protein>
    <submittedName>
        <fullName evidence="1">Uncharacterized protein</fullName>
    </submittedName>
</protein>